<keyword evidence="3 6" id="KW-0645">Protease</keyword>
<evidence type="ECO:0000256" key="4">
    <source>
        <dbReference type="ARBA" id="ARBA00022801"/>
    </source>
</evidence>
<accession>A0A4V3G6S4</accession>
<dbReference type="Proteomes" id="UP000294743">
    <property type="component" value="Unassembled WGS sequence"/>
</dbReference>
<dbReference type="GO" id="GO:0070004">
    <property type="term" value="F:cysteine-type exopeptidase activity"/>
    <property type="evidence" value="ECO:0007669"/>
    <property type="project" value="InterPro"/>
</dbReference>
<comment type="caution">
    <text evidence="7">The sequence shown here is derived from an EMBL/GenBank/DDBJ whole genome shotgun (WGS) entry which is preliminary data.</text>
</comment>
<evidence type="ECO:0000256" key="3">
    <source>
        <dbReference type="ARBA" id="ARBA00022670"/>
    </source>
</evidence>
<evidence type="ECO:0000313" key="7">
    <source>
        <dbReference type="EMBL" id="TDW16084.1"/>
    </source>
</evidence>
<dbReference type="GO" id="GO:0016805">
    <property type="term" value="F:dipeptidase activity"/>
    <property type="evidence" value="ECO:0007669"/>
    <property type="project" value="UniProtKB-KW"/>
</dbReference>
<dbReference type="NCBIfam" id="NF033678">
    <property type="entry name" value="C69_fam_dipept"/>
    <property type="match status" value="1"/>
</dbReference>
<evidence type="ECO:0000256" key="5">
    <source>
        <dbReference type="ARBA" id="ARBA00022997"/>
    </source>
</evidence>
<dbReference type="PANTHER" id="PTHR12994:SF17">
    <property type="entry name" value="LD30995P"/>
    <property type="match status" value="1"/>
</dbReference>
<dbReference type="RefSeq" id="WP_134170269.1">
    <property type="nucleotide sequence ID" value="NZ_SODD01000029.1"/>
</dbReference>
<keyword evidence="5 6" id="KW-0224">Dipeptidase</keyword>
<evidence type="ECO:0000313" key="8">
    <source>
        <dbReference type="Proteomes" id="UP000294743"/>
    </source>
</evidence>
<dbReference type="InterPro" id="IPR005322">
    <property type="entry name" value="Peptidase_C69"/>
</dbReference>
<organism evidence="7 8">
    <name type="scientific">Breznakia blatticola</name>
    <dbReference type="NCBI Taxonomy" id="1754012"/>
    <lineage>
        <taxon>Bacteria</taxon>
        <taxon>Bacillati</taxon>
        <taxon>Bacillota</taxon>
        <taxon>Erysipelotrichia</taxon>
        <taxon>Erysipelotrichales</taxon>
        <taxon>Erysipelotrichaceae</taxon>
        <taxon>Breznakia</taxon>
    </lineage>
</organism>
<dbReference type="EMBL" id="SODD01000029">
    <property type="protein sequence ID" value="TDW16084.1"/>
    <property type="molecule type" value="Genomic_DNA"/>
</dbReference>
<evidence type="ECO:0000256" key="6">
    <source>
        <dbReference type="RuleBase" id="RU364089"/>
    </source>
</evidence>
<dbReference type="OrthoDB" id="9764088at2"/>
<reference evidence="7 8" key="1">
    <citation type="submission" date="2019-03" db="EMBL/GenBank/DDBJ databases">
        <title>Genomic Encyclopedia of Type Strains, Phase IV (KMG-IV): sequencing the most valuable type-strain genomes for metagenomic binning, comparative biology and taxonomic classification.</title>
        <authorList>
            <person name="Goeker M."/>
        </authorList>
    </citation>
    <scope>NUCLEOTIDE SEQUENCE [LARGE SCALE GENOMIC DNA]</scope>
    <source>
        <strain evidence="7 8">DSM 28867</strain>
    </source>
</reference>
<dbReference type="EC" id="3.4.-.-" evidence="6"/>
<dbReference type="GO" id="GO:0006508">
    <property type="term" value="P:proteolysis"/>
    <property type="evidence" value="ECO:0007669"/>
    <property type="project" value="UniProtKB-KW"/>
</dbReference>
<comment type="similarity">
    <text evidence="2 6">Belongs to the peptidase C69 family.</text>
</comment>
<keyword evidence="8" id="KW-1185">Reference proteome</keyword>
<name>A0A4V3G6S4_9FIRM</name>
<proteinExistence type="inferred from homology"/>
<evidence type="ECO:0000256" key="2">
    <source>
        <dbReference type="ARBA" id="ARBA00007225"/>
    </source>
</evidence>
<gene>
    <name evidence="7" type="ORF">EDD63_12928</name>
</gene>
<dbReference type="AlphaFoldDB" id="A0A4V3G6S4"/>
<protein>
    <recommendedName>
        <fullName evidence="6">Dipeptidase</fullName>
        <ecNumber evidence="6">3.4.-.-</ecNumber>
    </recommendedName>
</protein>
<dbReference type="PANTHER" id="PTHR12994">
    <property type="entry name" value="SECERNIN"/>
    <property type="match status" value="1"/>
</dbReference>
<sequence length="468" mass="53398">MKKRYEGDCTTILVGKKASIDGSTMIARNEDGHEAIGPKQFILVKPEDQPKHYKAILSKLELDLPDNPLPYTCMPDATRERGIWGEAGINSRNVAMSATETITTNARILAADPYVENGFGEEDIFTLVLPYIHSAKEGILRMAKLLETYGTYEPNGIAFSDADEIWWIETIGGHNWAAIRVPDDSYVVASNRFGIDQFDFNSPDCMYSKGLPKLIDDYKLNPLPNGPLNLRKIFGSYLTKDHHYNNPRVWYVQRYFNPKIEQDPQDGDIPFVRKADQLITPEDIKFLLSSHYEDTPFDPYDLASPNRRLFRPIGINRNHCAHILQIRNDVPSELAGLHWVGFGPNSFNSFVPFYSNISETPTRYKDTTGTCDMNNMYWLSCNLALLGDANYDLYKDSHTKYLLDATASYRKRIQDADKEAMNMDDVQAYLETVNREQSEDSYDRANALLQEMMEVGTTHMILRYTQGD</sequence>
<dbReference type="Gene3D" id="3.60.60.10">
    <property type="entry name" value="Penicillin V Acylase, Chain A"/>
    <property type="match status" value="1"/>
</dbReference>
<evidence type="ECO:0000256" key="1">
    <source>
        <dbReference type="ARBA" id="ARBA00001670"/>
    </source>
</evidence>
<comment type="catalytic activity">
    <reaction evidence="1">
        <text>an L-aminoacyl-L-amino acid + H2O = 2 an L-alpha-amino acid</text>
        <dbReference type="Rhea" id="RHEA:48940"/>
        <dbReference type="ChEBI" id="CHEBI:15377"/>
        <dbReference type="ChEBI" id="CHEBI:59869"/>
        <dbReference type="ChEBI" id="CHEBI:77460"/>
        <dbReference type="EC" id="3.4.13.19"/>
    </reaction>
</comment>
<keyword evidence="4 6" id="KW-0378">Hydrolase</keyword>
<dbReference type="Pfam" id="PF03577">
    <property type="entry name" value="Peptidase_C69"/>
    <property type="match status" value="1"/>
</dbReference>
<dbReference type="InterPro" id="IPR047804">
    <property type="entry name" value="C69_dipept_A-like"/>
</dbReference>